<dbReference type="PANTHER" id="PTHR13794:SF58">
    <property type="entry name" value="MITOCHONDRIAL ENOLASE SUPERFAMILY MEMBER 1"/>
    <property type="match status" value="1"/>
</dbReference>
<dbReference type="InterPro" id="IPR029017">
    <property type="entry name" value="Enolase-like_N"/>
</dbReference>
<dbReference type="Gene3D" id="3.20.20.120">
    <property type="entry name" value="Enolase-like C-terminal domain"/>
    <property type="match status" value="1"/>
</dbReference>
<proteinExistence type="predicted"/>
<dbReference type="SFLD" id="SFLDS00001">
    <property type="entry name" value="Enolase"/>
    <property type="match status" value="1"/>
</dbReference>
<dbReference type="InterPro" id="IPR013342">
    <property type="entry name" value="Mandelate_racemase_C"/>
</dbReference>
<dbReference type="SUPFAM" id="SSF51604">
    <property type="entry name" value="Enolase C-terminal domain-like"/>
    <property type="match status" value="1"/>
</dbReference>
<reference evidence="6" key="1">
    <citation type="submission" date="2016-10" db="EMBL/GenBank/DDBJ databases">
        <authorList>
            <person name="Varghese N."/>
            <person name="Submissions S."/>
        </authorList>
    </citation>
    <scope>NUCLEOTIDE SEQUENCE [LARGE SCALE GENOMIC DNA]</scope>
    <source>
        <strain evidence="6">DSM 44771</strain>
    </source>
</reference>
<evidence type="ECO:0000313" key="5">
    <source>
        <dbReference type="EMBL" id="SFS97197.1"/>
    </source>
</evidence>
<dbReference type="GO" id="GO:0016836">
    <property type="term" value="F:hydro-lyase activity"/>
    <property type="evidence" value="ECO:0007669"/>
    <property type="project" value="TreeGrafter"/>
</dbReference>
<dbReference type="Gene3D" id="3.30.390.10">
    <property type="entry name" value="Enolase-like, N-terminal domain"/>
    <property type="match status" value="1"/>
</dbReference>
<keyword evidence="3" id="KW-0460">Magnesium</keyword>
<dbReference type="SMART" id="SM00922">
    <property type="entry name" value="MR_MLE"/>
    <property type="match status" value="1"/>
</dbReference>
<keyword evidence="2" id="KW-0479">Metal-binding</keyword>
<dbReference type="EMBL" id="FOZX01000009">
    <property type="protein sequence ID" value="SFS97197.1"/>
    <property type="molecule type" value="Genomic_DNA"/>
</dbReference>
<dbReference type="AlphaFoldDB" id="A0A1I6U7I7"/>
<organism evidence="5 6">
    <name type="scientific">Saccharopolyspora flava</name>
    <dbReference type="NCBI Taxonomy" id="95161"/>
    <lineage>
        <taxon>Bacteria</taxon>
        <taxon>Bacillati</taxon>
        <taxon>Actinomycetota</taxon>
        <taxon>Actinomycetes</taxon>
        <taxon>Pseudonocardiales</taxon>
        <taxon>Pseudonocardiaceae</taxon>
        <taxon>Saccharopolyspora</taxon>
    </lineage>
</organism>
<dbReference type="InterPro" id="IPR029065">
    <property type="entry name" value="Enolase_C-like"/>
</dbReference>
<dbReference type="PANTHER" id="PTHR13794">
    <property type="entry name" value="ENOLASE SUPERFAMILY, MANDELATE RACEMASE"/>
    <property type="match status" value="1"/>
</dbReference>
<dbReference type="InterPro" id="IPR036849">
    <property type="entry name" value="Enolase-like_C_sf"/>
</dbReference>
<evidence type="ECO:0000259" key="4">
    <source>
        <dbReference type="SMART" id="SM00922"/>
    </source>
</evidence>
<name>A0A1I6U7I7_9PSEU</name>
<evidence type="ECO:0000256" key="2">
    <source>
        <dbReference type="ARBA" id="ARBA00022723"/>
    </source>
</evidence>
<dbReference type="STRING" id="95161.SAMN05660874_04662"/>
<dbReference type="Pfam" id="PF02746">
    <property type="entry name" value="MR_MLE_N"/>
    <property type="match status" value="1"/>
</dbReference>
<dbReference type="SUPFAM" id="SSF54826">
    <property type="entry name" value="Enolase N-terminal domain-like"/>
    <property type="match status" value="1"/>
</dbReference>
<dbReference type="Pfam" id="PF13378">
    <property type="entry name" value="MR_MLE_C"/>
    <property type="match status" value="1"/>
</dbReference>
<evidence type="ECO:0000313" key="6">
    <source>
        <dbReference type="Proteomes" id="UP000198852"/>
    </source>
</evidence>
<accession>A0A1I6U7I7</accession>
<dbReference type="SFLD" id="SFLDG00179">
    <property type="entry name" value="mandelate_racemase"/>
    <property type="match status" value="1"/>
</dbReference>
<keyword evidence="6" id="KW-1185">Reference proteome</keyword>
<evidence type="ECO:0000256" key="3">
    <source>
        <dbReference type="ARBA" id="ARBA00022842"/>
    </source>
</evidence>
<comment type="cofactor">
    <cofactor evidence="1">
        <name>Mg(2+)</name>
        <dbReference type="ChEBI" id="CHEBI:18420"/>
    </cofactor>
</comment>
<dbReference type="InterPro" id="IPR013341">
    <property type="entry name" value="Mandelate_racemase_N_dom"/>
</dbReference>
<dbReference type="GO" id="GO:0000287">
    <property type="term" value="F:magnesium ion binding"/>
    <property type="evidence" value="ECO:0007669"/>
    <property type="project" value="TreeGrafter"/>
</dbReference>
<evidence type="ECO:0000256" key="1">
    <source>
        <dbReference type="ARBA" id="ARBA00001946"/>
    </source>
</evidence>
<feature type="domain" description="Mandelate racemase/muconate lactonizing enzyme C-terminal" evidence="4">
    <location>
        <begin position="130"/>
        <end position="235"/>
    </location>
</feature>
<protein>
    <submittedName>
        <fullName evidence="5">L-alanine-DL-glutamate epimerase</fullName>
    </submittedName>
</protein>
<dbReference type="OrthoDB" id="5241672at2"/>
<sequence length="370" mass="40737">MKIVDISLDRLRLELDPPLHAAWDPVPRGHFDATIVRVHTDEGVTGIGSGDTMDGFDAVRHLFVGQDPLDIVRHVRAIETANFHGGRFWPLEAALWDVVGKVAELPVATLFGGASRSLPAYASTAELKSPQERVEVAWQVREAGFRAMKIRIDRDRTEDGVAAVAAVRDALGPEFAIMVDLNQSWRMAGDTADATDLVATRRLVRRLSELDVFWVEEPLPYADSAGFRRLRADNPGVRIAAGEMQHSMTELLSCLDDDVLDVYQPDVVLAVGMHRARTLAELAQHKHRAFTPHSWTNGIGLLANLHVAAGVGGGPFFEYPFDPPGWTPERRDFMLADPVRVNAAGEIEVPARPGLGVELDEDAVRRFRVG</sequence>
<gene>
    <name evidence="5" type="ORF">SAMN05660874_04662</name>
</gene>
<dbReference type="Proteomes" id="UP000198852">
    <property type="component" value="Unassembled WGS sequence"/>
</dbReference>
<dbReference type="InterPro" id="IPR046945">
    <property type="entry name" value="RHMD-like"/>
</dbReference>
<dbReference type="CDD" id="cd03316">
    <property type="entry name" value="MR_like"/>
    <property type="match status" value="1"/>
</dbReference>
<dbReference type="RefSeq" id="WP_093421794.1">
    <property type="nucleotide sequence ID" value="NZ_FOZX01000009.1"/>
</dbReference>
<dbReference type="GO" id="GO:0016052">
    <property type="term" value="P:carbohydrate catabolic process"/>
    <property type="evidence" value="ECO:0007669"/>
    <property type="project" value="TreeGrafter"/>
</dbReference>